<feature type="transmembrane region" description="Helical" evidence="1">
    <location>
        <begin position="137"/>
        <end position="158"/>
    </location>
</feature>
<evidence type="ECO:0000313" key="3">
    <source>
        <dbReference type="Proteomes" id="UP000292345"/>
    </source>
</evidence>
<reference evidence="2 3" key="1">
    <citation type="submission" date="2018-01" db="EMBL/GenBank/DDBJ databases">
        <title>Co-occurrence of chitin degradation, pigmentation and bioactivity in marine Pseudoalteromonas.</title>
        <authorList>
            <person name="Paulsen S."/>
            <person name="Gram L."/>
            <person name="Machado H."/>
        </authorList>
    </citation>
    <scope>NUCLEOTIDE SEQUENCE [LARGE SCALE GENOMIC DNA]</scope>
    <source>
        <strain evidence="2 3">S1946</strain>
    </source>
</reference>
<feature type="transmembrane region" description="Helical" evidence="1">
    <location>
        <begin position="74"/>
        <end position="92"/>
    </location>
</feature>
<evidence type="ECO:0000313" key="2">
    <source>
        <dbReference type="EMBL" id="RZM83150.1"/>
    </source>
</evidence>
<keyword evidence="1" id="KW-1133">Transmembrane helix</keyword>
<dbReference type="AlphaFoldDB" id="A0A4V2E3P4"/>
<feature type="transmembrane region" description="Helical" evidence="1">
    <location>
        <begin position="42"/>
        <end position="62"/>
    </location>
</feature>
<evidence type="ECO:0000256" key="1">
    <source>
        <dbReference type="SAM" id="Phobius"/>
    </source>
</evidence>
<comment type="caution">
    <text evidence="2">The sequence shown here is derived from an EMBL/GenBank/DDBJ whole genome shotgun (WGS) entry which is preliminary data.</text>
</comment>
<dbReference type="EMBL" id="PPUZ01000020">
    <property type="protein sequence ID" value="RZM83150.1"/>
    <property type="molecule type" value="Genomic_DNA"/>
</dbReference>
<keyword evidence="1" id="KW-0472">Membrane</keyword>
<feature type="transmembrane region" description="Helical" evidence="1">
    <location>
        <begin position="99"/>
        <end position="117"/>
    </location>
</feature>
<protein>
    <submittedName>
        <fullName evidence="2">Uncharacterized protein</fullName>
    </submittedName>
</protein>
<feature type="transmembrane region" description="Helical" evidence="1">
    <location>
        <begin position="14"/>
        <end position="35"/>
    </location>
</feature>
<name>A0A4V2E3P4_9GAMM</name>
<proteinExistence type="predicted"/>
<dbReference type="Proteomes" id="UP000292345">
    <property type="component" value="Unassembled WGS sequence"/>
</dbReference>
<accession>A0A4V2E3P4</accession>
<organism evidence="2 3">
    <name type="scientific">Pseudoalteromonas rubra</name>
    <dbReference type="NCBI Taxonomy" id="43658"/>
    <lineage>
        <taxon>Bacteria</taxon>
        <taxon>Pseudomonadati</taxon>
        <taxon>Pseudomonadota</taxon>
        <taxon>Gammaproteobacteria</taxon>
        <taxon>Alteromonadales</taxon>
        <taxon>Pseudoalteromonadaceae</taxon>
        <taxon>Pseudoalteromonas</taxon>
    </lineage>
</organism>
<keyword evidence="1" id="KW-0812">Transmembrane</keyword>
<sequence length="174" mass="20210">MTQIDINGANITPILHAIIDSQMVLVSIAVVLFYFLKDKQALRYALLCFVFFINGYLTYDLIMEFDTNKVYRYIYWAATDILFIAIVAYWALKDKMYMWQSIICQLVVIPAPLLQLFRLVDWHLMDLSYSGYLYRTILPLVNYATVFLCFAPLIYLFGRNAKKGVSSQPPQDVS</sequence>
<gene>
    <name evidence="2" type="ORF">C3B51_07465</name>
</gene>